<organism evidence="2 3">
    <name type="scientific">Desulfosarcina widdelii</name>
    <dbReference type="NCBI Taxonomy" id="947919"/>
    <lineage>
        <taxon>Bacteria</taxon>
        <taxon>Pseudomonadati</taxon>
        <taxon>Thermodesulfobacteriota</taxon>
        <taxon>Desulfobacteria</taxon>
        <taxon>Desulfobacterales</taxon>
        <taxon>Desulfosarcinaceae</taxon>
        <taxon>Desulfosarcina</taxon>
    </lineage>
</organism>
<feature type="transmembrane region" description="Helical" evidence="1">
    <location>
        <begin position="12"/>
        <end position="30"/>
    </location>
</feature>
<reference evidence="2 3" key="1">
    <citation type="submission" date="2019-11" db="EMBL/GenBank/DDBJ databases">
        <title>Comparative genomics of hydrocarbon-degrading Desulfosarcina strains.</title>
        <authorList>
            <person name="Watanabe M."/>
            <person name="Kojima H."/>
            <person name="Fukui M."/>
        </authorList>
    </citation>
    <scope>NUCLEOTIDE SEQUENCE [LARGE SCALE GENOMIC DNA]</scope>
    <source>
        <strain evidence="2 3">PP31</strain>
    </source>
</reference>
<evidence type="ECO:0000313" key="3">
    <source>
        <dbReference type="Proteomes" id="UP000427769"/>
    </source>
</evidence>
<keyword evidence="1" id="KW-1133">Transmembrane helix</keyword>
<keyword evidence="1" id="KW-0812">Transmembrane</keyword>
<proteinExistence type="predicted"/>
<keyword evidence="3" id="KW-1185">Reference proteome</keyword>
<evidence type="ECO:0000313" key="2">
    <source>
        <dbReference type="EMBL" id="BBO73603.1"/>
    </source>
</evidence>
<name>A0A5K7Z0C2_9BACT</name>
<accession>A0A5K7Z0C2</accession>
<sequence length="74" mass="8483">MTGDKTVAGRLIGLFLLGLLLFNFPLLSIFNRPVLYLGIPVLYFYLFAVWLLIIFLMLLISRIKPDQALPDKNE</sequence>
<feature type="transmembrane region" description="Helical" evidence="1">
    <location>
        <begin position="42"/>
        <end position="60"/>
    </location>
</feature>
<gene>
    <name evidence="2" type="ORF">DSCW_10200</name>
</gene>
<evidence type="ECO:0008006" key="4">
    <source>
        <dbReference type="Google" id="ProtNLM"/>
    </source>
</evidence>
<protein>
    <recommendedName>
        <fullName evidence="4">DUF3311 domain-containing protein</fullName>
    </recommendedName>
</protein>
<dbReference type="RefSeq" id="WP_155302696.1">
    <property type="nucleotide sequence ID" value="NZ_AP021875.1"/>
</dbReference>
<dbReference type="Proteomes" id="UP000427769">
    <property type="component" value="Chromosome"/>
</dbReference>
<dbReference type="AlphaFoldDB" id="A0A5K7Z0C2"/>
<dbReference type="KEGG" id="dwd:DSCW_10200"/>
<dbReference type="EMBL" id="AP021875">
    <property type="protein sequence ID" value="BBO73603.1"/>
    <property type="molecule type" value="Genomic_DNA"/>
</dbReference>
<keyword evidence="1" id="KW-0472">Membrane</keyword>
<evidence type="ECO:0000256" key="1">
    <source>
        <dbReference type="SAM" id="Phobius"/>
    </source>
</evidence>
<dbReference type="OrthoDB" id="853798at2"/>